<protein>
    <submittedName>
        <fullName evidence="2">Type II toxin-antitoxin system RelE/ParE family toxin</fullName>
    </submittedName>
</protein>
<gene>
    <name evidence="2" type="ORF">HA222_03965</name>
</gene>
<proteinExistence type="predicted"/>
<dbReference type="SUPFAM" id="SSF143011">
    <property type="entry name" value="RelE-like"/>
    <property type="match status" value="1"/>
</dbReference>
<dbReference type="InterPro" id="IPR035093">
    <property type="entry name" value="RelE/ParE_toxin_dom_sf"/>
</dbReference>
<keyword evidence="1" id="KW-1277">Toxin-antitoxin system</keyword>
<evidence type="ECO:0000313" key="3">
    <source>
        <dbReference type="Proteomes" id="UP000590964"/>
    </source>
</evidence>
<dbReference type="AlphaFoldDB" id="A0A7J4JVH4"/>
<dbReference type="EMBL" id="DUFW01000070">
    <property type="protein sequence ID" value="HIH21783.1"/>
    <property type="molecule type" value="Genomic_DNA"/>
</dbReference>
<accession>A0A7J4JVH4</accession>
<dbReference type="Pfam" id="PF05016">
    <property type="entry name" value="ParE_toxin"/>
    <property type="match status" value="1"/>
</dbReference>
<dbReference type="Gene3D" id="3.30.2310.20">
    <property type="entry name" value="RelE-like"/>
    <property type="match status" value="1"/>
</dbReference>
<dbReference type="InterPro" id="IPR007712">
    <property type="entry name" value="RelE/ParE_toxin"/>
</dbReference>
<comment type="caution">
    <text evidence="2">The sequence shown here is derived from an EMBL/GenBank/DDBJ whole genome shotgun (WGS) entry which is preliminary data.</text>
</comment>
<dbReference type="Proteomes" id="UP000590964">
    <property type="component" value="Unassembled WGS sequence"/>
</dbReference>
<evidence type="ECO:0000313" key="2">
    <source>
        <dbReference type="EMBL" id="HIH21783.1"/>
    </source>
</evidence>
<name>A0A7J4JVH4_9ARCH</name>
<sequence length="109" mass="12933">MPIVFKVYRSARFDKELEKYGNYFKNRVDKIESELAGNPYSGKPLGVKWFREKRYGKFRIYYLVYEESKAVFMVAISSKKDQQKVINTVKLLLNFFGDELKKLAEVKDD</sequence>
<organism evidence="2 3">
    <name type="scientific">Candidatus Iainarchaeum sp</name>
    <dbReference type="NCBI Taxonomy" id="3101447"/>
    <lineage>
        <taxon>Archaea</taxon>
        <taxon>Candidatus Iainarchaeota</taxon>
        <taxon>Candidatus Iainarchaeia</taxon>
        <taxon>Candidatus Iainarchaeales</taxon>
        <taxon>Candidatus Iainarchaeaceae</taxon>
        <taxon>Candidatus Iainarchaeum</taxon>
    </lineage>
</organism>
<evidence type="ECO:0000256" key="1">
    <source>
        <dbReference type="ARBA" id="ARBA00022649"/>
    </source>
</evidence>
<reference evidence="3" key="1">
    <citation type="journal article" date="2020" name="bioRxiv">
        <title>A rank-normalized archaeal taxonomy based on genome phylogeny resolves widespread incomplete and uneven classifications.</title>
        <authorList>
            <person name="Rinke C."/>
            <person name="Chuvochina M."/>
            <person name="Mussig A.J."/>
            <person name="Chaumeil P.-A."/>
            <person name="Waite D.W."/>
            <person name="Whitman W.B."/>
            <person name="Parks D.H."/>
            <person name="Hugenholtz P."/>
        </authorList>
    </citation>
    <scope>NUCLEOTIDE SEQUENCE [LARGE SCALE GENOMIC DNA]</scope>
</reference>